<comment type="caution">
    <text evidence="3">The sequence shown here is derived from an EMBL/GenBank/DDBJ whole genome shotgun (WGS) entry which is preliminary data.</text>
</comment>
<evidence type="ECO:0000313" key="4">
    <source>
        <dbReference type="Proteomes" id="UP000234456"/>
    </source>
</evidence>
<feature type="compositionally biased region" description="Low complexity" evidence="1">
    <location>
        <begin position="45"/>
        <end position="62"/>
    </location>
</feature>
<dbReference type="RefSeq" id="WP_102066069.1">
    <property type="nucleotide sequence ID" value="NZ_PKQE01000002.1"/>
</dbReference>
<feature type="chain" id="PRO_5014975907" evidence="2">
    <location>
        <begin position="25"/>
        <end position="108"/>
    </location>
</feature>
<evidence type="ECO:0000256" key="2">
    <source>
        <dbReference type="SAM" id="SignalP"/>
    </source>
</evidence>
<evidence type="ECO:0000313" key="3">
    <source>
        <dbReference type="EMBL" id="PLC43058.1"/>
    </source>
</evidence>
<dbReference type="AlphaFoldDB" id="A0A2N4TTL5"/>
<evidence type="ECO:0000256" key="1">
    <source>
        <dbReference type="SAM" id="MobiDB-lite"/>
    </source>
</evidence>
<feature type="signal peptide" evidence="2">
    <location>
        <begin position="1"/>
        <end position="24"/>
    </location>
</feature>
<gene>
    <name evidence="3" type="ORF">C0Q88_14210</name>
</gene>
<proteinExistence type="predicted"/>
<name>A0A2N4TTL5_RALPI</name>
<reference evidence="3 4" key="1">
    <citation type="submission" date="2017-12" db="EMBL/GenBank/DDBJ databases">
        <title>Draft genome sequence of Ralstonia pickettii 52.</title>
        <authorList>
            <person name="Zheng B."/>
        </authorList>
    </citation>
    <scope>NUCLEOTIDE SEQUENCE [LARGE SCALE GENOMIC DNA]</scope>
    <source>
        <strain evidence="3 4">52</strain>
    </source>
</reference>
<dbReference type="OrthoDB" id="8667365at2"/>
<feature type="region of interest" description="Disordered" evidence="1">
    <location>
        <begin position="38"/>
        <end position="65"/>
    </location>
</feature>
<sequence length="108" mass="11591">MPANTFKHLVVATMLMSAAMTASALTTSTFTFTDQDLQGMLAHSQPPKAAQQAKPAEPAEPAATERLRVGLSDPGTQLVLPWFLADLVDAVNRRASPQDFAKKLRDGI</sequence>
<keyword evidence="2" id="KW-0732">Signal</keyword>
<dbReference type="EMBL" id="PKQE01000002">
    <property type="protein sequence ID" value="PLC43058.1"/>
    <property type="molecule type" value="Genomic_DNA"/>
</dbReference>
<accession>A0A2N4TTL5</accession>
<dbReference type="Proteomes" id="UP000234456">
    <property type="component" value="Unassembled WGS sequence"/>
</dbReference>
<protein>
    <submittedName>
        <fullName evidence="3">Uncharacterized protein</fullName>
    </submittedName>
</protein>
<organism evidence="3 4">
    <name type="scientific">Ralstonia pickettii</name>
    <name type="common">Burkholderia pickettii</name>
    <dbReference type="NCBI Taxonomy" id="329"/>
    <lineage>
        <taxon>Bacteria</taxon>
        <taxon>Pseudomonadati</taxon>
        <taxon>Pseudomonadota</taxon>
        <taxon>Betaproteobacteria</taxon>
        <taxon>Burkholderiales</taxon>
        <taxon>Burkholderiaceae</taxon>
        <taxon>Ralstonia</taxon>
    </lineage>
</organism>